<evidence type="ECO:0000313" key="2">
    <source>
        <dbReference type="Proteomes" id="UP000234275"/>
    </source>
</evidence>
<dbReference type="VEuPathDB" id="FungiDB:P170DRAFT_460787"/>
<evidence type="ECO:0000313" key="1">
    <source>
        <dbReference type="EMBL" id="PLB54739.1"/>
    </source>
</evidence>
<organism evidence="1 2">
    <name type="scientific">Aspergillus steynii IBT 23096</name>
    <dbReference type="NCBI Taxonomy" id="1392250"/>
    <lineage>
        <taxon>Eukaryota</taxon>
        <taxon>Fungi</taxon>
        <taxon>Dikarya</taxon>
        <taxon>Ascomycota</taxon>
        <taxon>Pezizomycotina</taxon>
        <taxon>Eurotiomycetes</taxon>
        <taxon>Eurotiomycetidae</taxon>
        <taxon>Eurotiales</taxon>
        <taxon>Aspergillaceae</taxon>
        <taxon>Aspergillus</taxon>
        <taxon>Aspergillus subgen. Circumdati</taxon>
    </lineage>
</organism>
<accession>A0A2I2GPD8</accession>
<dbReference type="EMBL" id="MSFO01000001">
    <property type="protein sequence ID" value="PLB54739.1"/>
    <property type="molecule type" value="Genomic_DNA"/>
</dbReference>
<proteinExistence type="predicted"/>
<reference evidence="1 2" key="1">
    <citation type="submission" date="2016-12" db="EMBL/GenBank/DDBJ databases">
        <title>The genomes of Aspergillus section Nigri reveals drivers in fungal speciation.</title>
        <authorList>
            <consortium name="DOE Joint Genome Institute"/>
            <person name="Vesth T.C."/>
            <person name="Nybo J."/>
            <person name="Theobald S."/>
            <person name="Brandl J."/>
            <person name="Frisvad J.C."/>
            <person name="Nielsen K.F."/>
            <person name="Lyhne E.K."/>
            <person name="Kogle M.E."/>
            <person name="Kuo A."/>
            <person name="Riley R."/>
            <person name="Clum A."/>
            <person name="Nolan M."/>
            <person name="Lipzen A."/>
            <person name="Salamov A."/>
            <person name="Henrissat B."/>
            <person name="Wiebenga A."/>
            <person name="De Vries R.P."/>
            <person name="Grigoriev I.V."/>
            <person name="Mortensen U.H."/>
            <person name="Andersen M.R."/>
            <person name="Baker S.E."/>
        </authorList>
    </citation>
    <scope>NUCLEOTIDE SEQUENCE [LARGE SCALE GENOMIC DNA]</scope>
    <source>
        <strain evidence="1 2">IBT 23096</strain>
    </source>
</reference>
<dbReference type="RefSeq" id="XP_024710041.1">
    <property type="nucleotide sequence ID" value="XM_024851966.1"/>
</dbReference>
<gene>
    <name evidence="1" type="ORF">P170DRAFT_460787</name>
</gene>
<dbReference type="GeneID" id="36559664"/>
<protein>
    <submittedName>
        <fullName evidence="1">Uncharacterized protein</fullName>
    </submittedName>
</protein>
<sequence>MAGIVWQYRQIPPNRAAVEGLVNQGIQWLNNNGYNNGAEVIGATIRWPDHNTTRALGDAYDYYQESQRLLRGHQGRYLLTINHITVFFHLRDGRRIPGHINLDNAGTALAADCPVVVWFYRCNPNVISNLIKLDPMFPRSMDAGKSKYGTGAQVEKQDMTTRYVVHIS</sequence>
<name>A0A2I2GPD8_9EURO</name>
<dbReference type="Proteomes" id="UP000234275">
    <property type="component" value="Unassembled WGS sequence"/>
</dbReference>
<keyword evidence="2" id="KW-1185">Reference proteome</keyword>
<comment type="caution">
    <text evidence="1">The sequence shown here is derived from an EMBL/GenBank/DDBJ whole genome shotgun (WGS) entry which is preliminary data.</text>
</comment>
<dbReference type="AlphaFoldDB" id="A0A2I2GPD8"/>